<dbReference type="EC" id="4.2.1.47" evidence="3 5"/>
<dbReference type="Proteomes" id="UP001606300">
    <property type="component" value="Unassembled WGS sequence"/>
</dbReference>
<dbReference type="InterPro" id="IPR036291">
    <property type="entry name" value="NAD(P)-bd_dom_sf"/>
</dbReference>
<dbReference type="Pfam" id="PF16363">
    <property type="entry name" value="GDP_Man_Dehyd"/>
    <property type="match status" value="1"/>
</dbReference>
<evidence type="ECO:0000313" key="8">
    <source>
        <dbReference type="Proteomes" id="UP001606300"/>
    </source>
</evidence>
<evidence type="ECO:0000256" key="5">
    <source>
        <dbReference type="HAMAP-Rule" id="MF_00955"/>
    </source>
</evidence>
<name>A0ABW7EU31_9BURK</name>
<dbReference type="Gene3D" id="3.90.25.10">
    <property type="entry name" value="UDP-galactose 4-epimerase, domain 1"/>
    <property type="match status" value="1"/>
</dbReference>
<comment type="similarity">
    <text evidence="2 5">Belongs to the NAD(P)-dependent epimerase/dehydratase family. GDP-mannose 4,6-dehydratase subfamily.</text>
</comment>
<evidence type="ECO:0000256" key="2">
    <source>
        <dbReference type="ARBA" id="ARBA00009263"/>
    </source>
</evidence>
<protein>
    <recommendedName>
        <fullName evidence="3 5">GDP-mannose 4,6-dehydratase</fullName>
        <ecNumber evidence="3 5">4.2.1.47</ecNumber>
    </recommendedName>
    <alternativeName>
        <fullName evidence="5">GDP-D-mannose dehydratase</fullName>
    </alternativeName>
</protein>
<comment type="cofactor">
    <cofactor evidence="1 5">
        <name>NADP(+)</name>
        <dbReference type="ChEBI" id="CHEBI:58349"/>
    </cofactor>
</comment>
<sequence length="366" mass="41887">MNQKVALITGITGQDGAYLAEFLLDKGYVVHGVRRRASLFNTARIDHLYQDPHLPDTRLFLHYGDMTDSSSLVRIIQQVQPDEIYNLAAQSHVHVSFEEPEYTANSDAIGPLRILEAIRLLGLQKKTRFYQASTSEMYGQVQEIPQKETTPFYPRSPYGVAKLYGYWITVNYRESYGMYACNGILFNHESPLRGETFVTRKITRALARIKLGLQSCLYLGNMDSLRDWGHAKDYVEAQWLMLQQDRPEDYVIATGVQYSVRDFVKAAAKELEMTLRWEGRGVDEKAFLVHADGTERVVVAVDPRYFRPAEVETLLGDPSKAKKQLGWEPKISFEELVREMTREDLIAAQRDELIKGHGFKALNSHE</sequence>
<dbReference type="Gene3D" id="3.40.50.720">
    <property type="entry name" value="NAD(P)-binding Rossmann-like Domain"/>
    <property type="match status" value="1"/>
</dbReference>
<comment type="catalytic activity">
    <reaction evidence="5">
        <text>GDP-alpha-D-mannose = GDP-4-dehydro-alpha-D-rhamnose + H2O</text>
        <dbReference type="Rhea" id="RHEA:23820"/>
        <dbReference type="ChEBI" id="CHEBI:15377"/>
        <dbReference type="ChEBI" id="CHEBI:57527"/>
        <dbReference type="ChEBI" id="CHEBI:57964"/>
        <dbReference type="EC" id="4.2.1.47"/>
    </reaction>
</comment>
<dbReference type="NCBIfam" id="TIGR01472">
    <property type="entry name" value="gmd"/>
    <property type="match status" value="1"/>
</dbReference>
<evidence type="ECO:0000256" key="1">
    <source>
        <dbReference type="ARBA" id="ARBA00001937"/>
    </source>
</evidence>
<gene>
    <name evidence="5 7" type="primary">gmd</name>
    <name evidence="7" type="ORF">ACG02S_17845</name>
</gene>
<dbReference type="EMBL" id="JBIGHY010000006">
    <property type="protein sequence ID" value="MFG6415760.1"/>
    <property type="molecule type" value="Genomic_DNA"/>
</dbReference>
<feature type="domain" description="NAD(P)-binding" evidence="6">
    <location>
        <begin position="7"/>
        <end position="340"/>
    </location>
</feature>
<organism evidence="7 8">
    <name type="scientific">Pelomonas dachongensis</name>
    <dbReference type="NCBI Taxonomy" id="3299029"/>
    <lineage>
        <taxon>Bacteria</taxon>
        <taxon>Pseudomonadati</taxon>
        <taxon>Pseudomonadota</taxon>
        <taxon>Betaproteobacteria</taxon>
        <taxon>Burkholderiales</taxon>
        <taxon>Sphaerotilaceae</taxon>
        <taxon>Roseateles</taxon>
    </lineage>
</organism>
<comment type="caution">
    <text evidence="5">Lacks conserved residue(s) required for the propagation of feature annotation.</text>
</comment>
<dbReference type="GO" id="GO:0008446">
    <property type="term" value="F:GDP-mannose 4,6-dehydratase activity"/>
    <property type="evidence" value="ECO:0007669"/>
    <property type="project" value="UniProtKB-EC"/>
</dbReference>
<dbReference type="CDD" id="cd05260">
    <property type="entry name" value="GDP_MD_SDR_e"/>
    <property type="match status" value="1"/>
</dbReference>
<proteinExistence type="inferred from homology"/>
<evidence type="ECO:0000256" key="4">
    <source>
        <dbReference type="ARBA" id="ARBA00023239"/>
    </source>
</evidence>
<comment type="caution">
    <text evidence="7">The sequence shown here is derived from an EMBL/GenBank/DDBJ whole genome shotgun (WGS) entry which is preliminary data.</text>
</comment>
<accession>A0ABW7EU31</accession>
<dbReference type="SUPFAM" id="SSF51735">
    <property type="entry name" value="NAD(P)-binding Rossmann-fold domains"/>
    <property type="match status" value="1"/>
</dbReference>
<dbReference type="RefSeq" id="WP_394471825.1">
    <property type="nucleotide sequence ID" value="NZ_JBIGHY010000006.1"/>
</dbReference>
<comment type="function">
    <text evidence="5">Catalyzes the conversion of GDP-D-mannose to GDP-4-dehydro-6-deoxy-D-mannose.</text>
</comment>
<reference evidence="7 8" key="1">
    <citation type="submission" date="2024-09" db="EMBL/GenBank/DDBJ databases">
        <title>Novel species of the genus Pelomonas and Roseateles isolated from streams.</title>
        <authorList>
            <person name="Lu H."/>
        </authorList>
    </citation>
    <scope>NUCLEOTIDE SEQUENCE [LARGE SCALE GENOMIC DNA]</scope>
    <source>
        <strain evidence="7 8">DC23W</strain>
    </source>
</reference>
<dbReference type="HAMAP" id="MF_00955">
    <property type="entry name" value="GDP_Man_dehydratase"/>
    <property type="match status" value="1"/>
</dbReference>
<evidence type="ECO:0000313" key="7">
    <source>
        <dbReference type="EMBL" id="MFG6415760.1"/>
    </source>
</evidence>
<dbReference type="PANTHER" id="PTHR43715:SF1">
    <property type="entry name" value="GDP-MANNOSE 4,6 DEHYDRATASE"/>
    <property type="match status" value="1"/>
</dbReference>
<dbReference type="InterPro" id="IPR016040">
    <property type="entry name" value="NAD(P)-bd_dom"/>
</dbReference>
<evidence type="ECO:0000259" key="6">
    <source>
        <dbReference type="Pfam" id="PF16363"/>
    </source>
</evidence>
<keyword evidence="5" id="KW-0521">NADP</keyword>
<keyword evidence="4 5" id="KW-0456">Lyase</keyword>
<dbReference type="InterPro" id="IPR006368">
    <property type="entry name" value="GDP_Man_deHydtase"/>
</dbReference>
<keyword evidence="8" id="KW-1185">Reference proteome</keyword>
<dbReference type="PANTHER" id="PTHR43715">
    <property type="entry name" value="GDP-MANNOSE 4,6-DEHYDRATASE"/>
    <property type="match status" value="1"/>
</dbReference>
<evidence type="ECO:0000256" key="3">
    <source>
        <dbReference type="ARBA" id="ARBA00011989"/>
    </source>
</evidence>